<sequence>MEENERLSMKRKDIDRVNDDFSDFSLSSPARKIRRLDVDLPPIMEEEEIDLPMQDTVAEEIELEPVNDERAIVLFKPLHYQQPSSGNVFVDRHLISGFKNRFLRDVSIADDNQYEDERLNKCQAVVCWNPSQSTYSQSIGTFQQPRTLEITELDETGEDVVMDDASNEIEEDTGSTSLSFPQQGQQQEQEHTYGFGLHPWQQAQNCMIPQLPQVSTTPTPITWFR</sequence>
<feature type="region of interest" description="Disordered" evidence="1">
    <location>
        <begin position="168"/>
        <end position="190"/>
    </location>
</feature>
<dbReference type="Proteomes" id="UP000078284">
    <property type="component" value="Chromosome 5"/>
</dbReference>
<accession>A0A178UGB0</accession>
<name>A0A178UGB0_ARATH</name>
<evidence type="ECO:0000313" key="2">
    <source>
        <dbReference type="EMBL" id="OAO92207.1"/>
    </source>
</evidence>
<evidence type="ECO:0000256" key="1">
    <source>
        <dbReference type="SAM" id="MobiDB-lite"/>
    </source>
</evidence>
<dbReference type="PANTHER" id="PTHR35510:SF1">
    <property type="entry name" value="DBH-LIKE MONOOXYGENASE"/>
    <property type="match status" value="1"/>
</dbReference>
<proteinExistence type="predicted"/>
<comment type="caution">
    <text evidence="2">The sequence shown here is derived from an EMBL/GenBank/DDBJ whole genome shotgun (WGS) entry which is preliminary data.</text>
</comment>
<reference evidence="3" key="1">
    <citation type="journal article" date="2016" name="Proc. Natl. Acad. Sci. U.S.A.">
        <title>Chromosome-level assembly of Arabidopsis thaliana Ler reveals the extent of translocation and inversion polymorphisms.</title>
        <authorList>
            <person name="Zapata L."/>
            <person name="Ding J."/>
            <person name="Willing E.M."/>
            <person name="Hartwig B."/>
            <person name="Bezdan D."/>
            <person name="Jiao W.B."/>
            <person name="Patel V."/>
            <person name="Velikkakam James G."/>
            <person name="Koornneef M."/>
            <person name="Ossowski S."/>
            <person name="Schneeberger K."/>
        </authorList>
    </citation>
    <scope>NUCLEOTIDE SEQUENCE [LARGE SCALE GENOMIC DNA]</scope>
    <source>
        <strain evidence="3">cv. Landsberg erecta</strain>
    </source>
</reference>
<dbReference type="AlphaFoldDB" id="A0A178UGB0"/>
<protein>
    <submittedName>
        <fullName evidence="2">Uncharacterized protein</fullName>
    </submittedName>
</protein>
<gene>
    <name evidence="2" type="ordered locus">AXX17_At5g32400</name>
</gene>
<dbReference type="EMBL" id="LUHQ01000005">
    <property type="protein sequence ID" value="OAO92207.1"/>
    <property type="molecule type" value="Genomic_DNA"/>
</dbReference>
<evidence type="ECO:0000313" key="3">
    <source>
        <dbReference type="Proteomes" id="UP000078284"/>
    </source>
</evidence>
<organism evidence="2 3">
    <name type="scientific">Arabidopsis thaliana</name>
    <name type="common">Mouse-ear cress</name>
    <dbReference type="NCBI Taxonomy" id="3702"/>
    <lineage>
        <taxon>Eukaryota</taxon>
        <taxon>Viridiplantae</taxon>
        <taxon>Streptophyta</taxon>
        <taxon>Embryophyta</taxon>
        <taxon>Tracheophyta</taxon>
        <taxon>Spermatophyta</taxon>
        <taxon>Magnoliopsida</taxon>
        <taxon>eudicotyledons</taxon>
        <taxon>Gunneridae</taxon>
        <taxon>Pentapetalae</taxon>
        <taxon>rosids</taxon>
        <taxon>malvids</taxon>
        <taxon>Brassicales</taxon>
        <taxon>Brassicaceae</taxon>
        <taxon>Camelineae</taxon>
        <taxon>Arabidopsis</taxon>
    </lineage>
</organism>
<dbReference type="PANTHER" id="PTHR35510">
    <property type="entry name" value="DBH-LIKE MONOOXYGENASE"/>
    <property type="match status" value="1"/>
</dbReference>
<dbReference type="ExpressionAtlas" id="A0A178UGB0">
    <property type="expression patterns" value="baseline and differential"/>
</dbReference>